<proteinExistence type="predicted"/>
<sequence>LSPPAAAEAATPLLRVLSPQHYTSGLLLQTRTRSPVVPFYSILTGTRTSLSIINKGKGS</sequence>
<dbReference type="AlphaFoldDB" id="A0A9D3W8K3"/>
<dbReference type="EMBL" id="JAIQCV010000003">
    <property type="protein sequence ID" value="KAH1114907.1"/>
    <property type="molecule type" value="Genomic_DNA"/>
</dbReference>
<reference evidence="1 2" key="1">
    <citation type="journal article" date="2021" name="Plant Biotechnol. J.">
        <title>Multi-omics assisted identification of the key and species-specific regulatory components of drought-tolerant mechanisms in Gossypium stocksii.</title>
        <authorList>
            <person name="Yu D."/>
            <person name="Ke L."/>
            <person name="Zhang D."/>
            <person name="Wu Y."/>
            <person name="Sun Y."/>
            <person name="Mei J."/>
            <person name="Sun J."/>
            <person name="Sun Y."/>
        </authorList>
    </citation>
    <scope>NUCLEOTIDE SEQUENCE [LARGE SCALE GENOMIC DNA]</scope>
    <source>
        <strain evidence="2">cv. E1</strain>
        <tissue evidence="1">Leaf</tissue>
    </source>
</reference>
<name>A0A9D3W8K3_9ROSI</name>
<keyword evidence="2" id="KW-1185">Reference proteome</keyword>
<gene>
    <name evidence="1" type="ORF">J1N35_008285</name>
</gene>
<protein>
    <submittedName>
        <fullName evidence="1">Uncharacterized protein</fullName>
    </submittedName>
</protein>
<evidence type="ECO:0000313" key="2">
    <source>
        <dbReference type="Proteomes" id="UP000828251"/>
    </source>
</evidence>
<comment type="caution">
    <text evidence="1">The sequence shown here is derived from an EMBL/GenBank/DDBJ whole genome shotgun (WGS) entry which is preliminary data.</text>
</comment>
<organism evidence="1 2">
    <name type="scientific">Gossypium stocksii</name>
    <dbReference type="NCBI Taxonomy" id="47602"/>
    <lineage>
        <taxon>Eukaryota</taxon>
        <taxon>Viridiplantae</taxon>
        <taxon>Streptophyta</taxon>
        <taxon>Embryophyta</taxon>
        <taxon>Tracheophyta</taxon>
        <taxon>Spermatophyta</taxon>
        <taxon>Magnoliopsida</taxon>
        <taxon>eudicotyledons</taxon>
        <taxon>Gunneridae</taxon>
        <taxon>Pentapetalae</taxon>
        <taxon>rosids</taxon>
        <taxon>malvids</taxon>
        <taxon>Malvales</taxon>
        <taxon>Malvaceae</taxon>
        <taxon>Malvoideae</taxon>
        <taxon>Gossypium</taxon>
    </lineage>
</organism>
<evidence type="ECO:0000313" key="1">
    <source>
        <dbReference type="EMBL" id="KAH1114907.1"/>
    </source>
</evidence>
<dbReference type="Proteomes" id="UP000828251">
    <property type="component" value="Unassembled WGS sequence"/>
</dbReference>
<feature type="non-terminal residue" evidence="1">
    <location>
        <position position="1"/>
    </location>
</feature>
<accession>A0A9D3W8K3</accession>